<name>A0A819SPY9_9BILA</name>
<dbReference type="Proteomes" id="UP000663842">
    <property type="component" value="Unassembled WGS sequence"/>
</dbReference>
<keyword evidence="2" id="KW-1133">Transmembrane helix</keyword>
<keyword evidence="2" id="KW-0472">Membrane</keyword>
<sequence>NTTPLSQNDSSSSNNADQEHSINESQPSDNHPNLDILLVHYPGRTFRLPNPDDALIKFLCSHLSRSINTSTASLSKSNSWNLFDSDIFLFTVIISFVLLGVYFLKLCQSVLVLFHLIPFLHTSKS</sequence>
<feature type="non-terminal residue" evidence="3">
    <location>
        <position position="1"/>
    </location>
</feature>
<evidence type="ECO:0000256" key="2">
    <source>
        <dbReference type="SAM" id="Phobius"/>
    </source>
</evidence>
<dbReference type="EMBL" id="CAJOBF010002935">
    <property type="protein sequence ID" value="CAF4064812.1"/>
    <property type="molecule type" value="Genomic_DNA"/>
</dbReference>
<evidence type="ECO:0000313" key="3">
    <source>
        <dbReference type="EMBL" id="CAF4064812.1"/>
    </source>
</evidence>
<feature type="region of interest" description="Disordered" evidence="1">
    <location>
        <begin position="1"/>
        <end position="33"/>
    </location>
</feature>
<accession>A0A819SPY9</accession>
<evidence type="ECO:0000313" key="4">
    <source>
        <dbReference type="Proteomes" id="UP000663842"/>
    </source>
</evidence>
<reference evidence="3" key="1">
    <citation type="submission" date="2021-02" db="EMBL/GenBank/DDBJ databases">
        <authorList>
            <person name="Nowell W R."/>
        </authorList>
    </citation>
    <scope>NUCLEOTIDE SEQUENCE</scope>
</reference>
<proteinExistence type="predicted"/>
<feature type="compositionally biased region" description="Low complexity" evidence="1">
    <location>
        <begin position="1"/>
        <end position="16"/>
    </location>
</feature>
<protein>
    <submittedName>
        <fullName evidence="3">Uncharacterized protein</fullName>
    </submittedName>
</protein>
<comment type="caution">
    <text evidence="3">The sequence shown here is derived from an EMBL/GenBank/DDBJ whole genome shotgun (WGS) entry which is preliminary data.</text>
</comment>
<keyword evidence="2" id="KW-0812">Transmembrane</keyword>
<organism evidence="3 4">
    <name type="scientific">Rotaria magnacalcarata</name>
    <dbReference type="NCBI Taxonomy" id="392030"/>
    <lineage>
        <taxon>Eukaryota</taxon>
        <taxon>Metazoa</taxon>
        <taxon>Spiralia</taxon>
        <taxon>Gnathifera</taxon>
        <taxon>Rotifera</taxon>
        <taxon>Eurotatoria</taxon>
        <taxon>Bdelloidea</taxon>
        <taxon>Philodinida</taxon>
        <taxon>Philodinidae</taxon>
        <taxon>Rotaria</taxon>
    </lineage>
</organism>
<feature type="transmembrane region" description="Helical" evidence="2">
    <location>
        <begin position="87"/>
        <end position="120"/>
    </location>
</feature>
<evidence type="ECO:0000256" key="1">
    <source>
        <dbReference type="SAM" id="MobiDB-lite"/>
    </source>
</evidence>
<dbReference type="AlphaFoldDB" id="A0A819SPY9"/>
<gene>
    <name evidence="3" type="ORF">UXM345_LOCUS20060</name>
</gene>